<dbReference type="OrthoDB" id="409586at2759"/>
<comment type="similarity">
    <text evidence="2 10">Belongs to the mitochondrial carrier (TC 2.A.29) family.</text>
</comment>
<keyword evidence="5" id="KW-0677">Repeat</keyword>
<keyword evidence="12" id="KW-1185">Reference proteome</keyword>
<dbReference type="SUPFAM" id="SSF103506">
    <property type="entry name" value="Mitochondrial carrier"/>
    <property type="match status" value="1"/>
</dbReference>
<evidence type="ECO:0000313" key="12">
    <source>
        <dbReference type="Proteomes" id="UP000410492"/>
    </source>
</evidence>
<dbReference type="InterPro" id="IPR023395">
    <property type="entry name" value="MCP_dom_sf"/>
</dbReference>
<evidence type="ECO:0008006" key="13">
    <source>
        <dbReference type="Google" id="ProtNLM"/>
    </source>
</evidence>
<evidence type="ECO:0000313" key="11">
    <source>
        <dbReference type="EMBL" id="VEN59653.1"/>
    </source>
</evidence>
<dbReference type="EMBL" id="CAACVG010012115">
    <property type="protein sequence ID" value="VEN59653.1"/>
    <property type="molecule type" value="Genomic_DNA"/>
</dbReference>
<comment type="subcellular location">
    <subcellularLocation>
        <location evidence="1">Mitochondrion membrane</location>
        <topology evidence="1">Multi-pass membrane protein</topology>
    </subcellularLocation>
</comment>
<protein>
    <recommendedName>
        <fullName evidence="13">Mitochondrial carrier protein</fullName>
    </recommendedName>
</protein>
<proteinExistence type="inferred from homology"/>
<evidence type="ECO:0000256" key="9">
    <source>
        <dbReference type="PROSITE-ProRule" id="PRU00282"/>
    </source>
</evidence>
<dbReference type="PROSITE" id="PS50920">
    <property type="entry name" value="SOLCAR"/>
    <property type="match status" value="2"/>
</dbReference>
<evidence type="ECO:0000256" key="2">
    <source>
        <dbReference type="ARBA" id="ARBA00006375"/>
    </source>
</evidence>
<dbReference type="PANTHER" id="PTHR45624">
    <property type="entry name" value="MITOCHONDRIAL BASIC AMINO ACIDS TRANSPORTER-RELATED"/>
    <property type="match status" value="1"/>
</dbReference>
<dbReference type="Proteomes" id="UP000410492">
    <property type="component" value="Unassembled WGS sequence"/>
</dbReference>
<dbReference type="Pfam" id="PF00153">
    <property type="entry name" value="Mito_carr"/>
    <property type="match status" value="2"/>
</dbReference>
<evidence type="ECO:0000256" key="8">
    <source>
        <dbReference type="ARBA" id="ARBA00023136"/>
    </source>
</evidence>
<organism evidence="11 12">
    <name type="scientific">Callosobruchus maculatus</name>
    <name type="common">Southern cowpea weevil</name>
    <name type="synonym">Pulse bruchid</name>
    <dbReference type="NCBI Taxonomy" id="64391"/>
    <lineage>
        <taxon>Eukaryota</taxon>
        <taxon>Metazoa</taxon>
        <taxon>Ecdysozoa</taxon>
        <taxon>Arthropoda</taxon>
        <taxon>Hexapoda</taxon>
        <taxon>Insecta</taxon>
        <taxon>Pterygota</taxon>
        <taxon>Neoptera</taxon>
        <taxon>Endopterygota</taxon>
        <taxon>Coleoptera</taxon>
        <taxon>Polyphaga</taxon>
        <taxon>Cucujiformia</taxon>
        <taxon>Chrysomeloidea</taxon>
        <taxon>Chrysomelidae</taxon>
        <taxon>Bruchinae</taxon>
        <taxon>Bruchini</taxon>
        <taxon>Callosobruchus</taxon>
    </lineage>
</organism>
<keyword evidence="8 9" id="KW-0472">Membrane</keyword>
<dbReference type="PANTHER" id="PTHR45624:SF12">
    <property type="entry name" value="MITOCHONDRIAL ORNITHINE TRANSPORTER 1"/>
    <property type="match status" value="1"/>
</dbReference>
<keyword evidence="7" id="KW-0496">Mitochondrion</keyword>
<evidence type="ECO:0000256" key="5">
    <source>
        <dbReference type="ARBA" id="ARBA00022737"/>
    </source>
</evidence>
<dbReference type="Gene3D" id="1.50.40.10">
    <property type="entry name" value="Mitochondrial carrier domain"/>
    <property type="match status" value="1"/>
</dbReference>
<sequence>MTSVISEAVKDAAIDLVSGVMGGFSYVYVGQPLDTCKTKMQAFPTLYRSGLECLLKTARKDGIRGLYAGTLPSLVTSTSEYSILFFAYSGVKKFLKKLMGVPYSQHMSNAFYGTAGSLSAAFACFTICPTELVKARVQVQRELAKYKFGGRKEFIGPKDIINEIIEKDGFRGMFRGLLPTMAREMPGYFVYFYTYE</sequence>
<evidence type="ECO:0000256" key="1">
    <source>
        <dbReference type="ARBA" id="ARBA00004225"/>
    </source>
</evidence>
<gene>
    <name evidence="11" type="ORF">CALMAC_LOCUS17594</name>
</gene>
<dbReference type="GO" id="GO:0031966">
    <property type="term" value="C:mitochondrial membrane"/>
    <property type="evidence" value="ECO:0007669"/>
    <property type="project" value="UniProtKB-SubCell"/>
</dbReference>
<evidence type="ECO:0000256" key="3">
    <source>
        <dbReference type="ARBA" id="ARBA00022448"/>
    </source>
</evidence>
<name>A0A653DHH0_CALMS</name>
<dbReference type="GO" id="GO:1990575">
    <property type="term" value="P:mitochondrial L-ornithine transmembrane transport"/>
    <property type="evidence" value="ECO:0007669"/>
    <property type="project" value="TreeGrafter"/>
</dbReference>
<keyword evidence="4 9" id="KW-0812">Transmembrane</keyword>
<feature type="repeat" description="Solcar" evidence="9">
    <location>
        <begin position="10"/>
        <end position="94"/>
    </location>
</feature>
<evidence type="ECO:0000256" key="4">
    <source>
        <dbReference type="ARBA" id="ARBA00022692"/>
    </source>
</evidence>
<dbReference type="InterPro" id="IPR018108">
    <property type="entry name" value="MCP_transmembrane"/>
</dbReference>
<accession>A0A653DHH0</accession>
<evidence type="ECO:0000256" key="6">
    <source>
        <dbReference type="ARBA" id="ARBA00022989"/>
    </source>
</evidence>
<keyword evidence="6" id="KW-1133">Transmembrane helix</keyword>
<dbReference type="GO" id="GO:0000064">
    <property type="term" value="F:L-ornithine transmembrane transporter activity"/>
    <property type="evidence" value="ECO:0007669"/>
    <property type="project" value="TreeGrafter"/>
</dbReference>
<keyword evidence="3 10" id="KW-0813">Transport</keyword>
<evidence type="ECO:0000256" key="10">
    <source>
        <dbReference type="RuleBase" id="RU000488"/>
    </source>
</evidence>
<feature type="repeat" description="Solcar" evidence="9">
    <location>
        <begin position="107"/>
        <end position="196"/>
    </location>
</feature>
<evidence type="ECO:0000256" key="7">
    <source>
        <dbReference type="ARBA" id="ARBA00023128"/>
    </source>
</evidence>
<reference evidence="11 12" key="1">
    <citation type="submission" date="2019-01" db="EMBL/GenBank/DDBJ databases">
        <authorList>
            <person name="Sayadi A."/>
        </authorList>
    </citation>
    <scope>NUCLEOTIDE SEQUENCE [LARGE SCALE GENOMIC DNA]</scope>
</reference>
<dbReference type="InterPro" id="IPR050567">
    <property type="entry name" value="Mitochondrial_Carrier"/>
</dbReference>
<dbReference type="AlphaFoldDB" id="A0A653DHH0"/>